<dbReference type="Proteomes" id="UP000018936">
    <property type="component" value="Unassembled WGS sequence"/>
</dbReference>
<dbReference type="EMBL" id="AZIM01037712">
    <property type="protein sequence ID" value="ETE56158.1"/>
    <property type="molecule type" value="Genomic_DNA"/>
</dbReference>
<proteinExistence type="inferred from homology"/>
<sequence length="223" mass="23998">MDPGLRPPPCPLPSALRLEGLPCGLQAPPSALGPPGLQEEETAELQWVEWQTERETERDRSPLAERSEQTGSLTMCTGMCSRLVGLVLVATALACMAANILLFFPNAEGQWTPDHITTQAWLMGGVFGGGLMVSGPDGADGASPPGGPGCRARGQGWLTYWRWKAKNPEGSEGLQVDSLRWGNTSAPLQAEHFLDCQGSGWSWGERDPCPTCLQALCKQRARE</sequence>
<dbReference type="Pfam" id="PF05805">
    <property type="entry name" value="L6_membrane"/>
    <property type="match status" value="1"/>
</dbReference>
<evidence type="ECO:0000256" key="2">
    <source>
        <dbReference type="ARBA" id="ARBA00006193"/>
    </source>
</evidence>
<evidence type="ECO:0000313" key="7">
    <source>
        <dbReference type="EMBL" id="ETE56158.1"/>
    </source>
</evidence>
<keyword evidence="5 6" id="KW-0472">Membrane</keyword>
<evidence type="ECO:0000256" key="1">
    <source>
        <dbReference type="ARBA" id="ARBA00004141"/>
    </source>
</evidence>
<comment type="caution">
    <text evidence="7">The sequence shown here is derived from an EMBL/GenBank/DDBJ whole genome shotgun (WGS) entry which is preliminary data.</text>
</comment>
<evidence type="ECO:0000256" key="3">
    <source>
        <dbReference type="ARBA" id="ARBA00022692"/>
    </source>
</evidence>
<gene>
    <name evidence="7" type="ORF">L345_18131</name>
</gene>
<dbReference type="InterPro" id="IPR008661">
    <property type="entry name" value="L6_membrane"/>
</dbReference>
<comment type="subcellular location">
    <subcellularLocation>
        <location evidence="1">Membrane</location>
        <topology evidence="1">Multi-pass membrane protein</topology>
    </subcellularLocation>
</comment>
<evidence type="ECO:0000256" key="5">
    <source>
        <dbReference type="ARBA" id="ARBA00023136"/>
    </source>
</evidence>
<dbReference type="GO" id="GO:0016020">
    <property type="term" value="C:membrane"/>
    <property type="evidence" value="ECO:0007669"/>
    <property type="project" value="UniProtKB-SubCell"/>
</dbReference>
<keyword evidence="8" id="KW-1185">Reference proteome</keyword>
<dbReference type="PANTHER" id="PTHR14198">
    <property type="entry name" value="TRANSMEMBRANE 4 L6 FAMILY MEMBER 1-RELATED"/>
    <property type="match status" value="1"/>
</dbReference>
<feature type="non-terminal residue" evidence="7">
    <location>
        <position position="1"/>
    </location>
</feature>
<evidence type="ECO:0008006" key="9">
    <source>
        <dbReference type="Google" id="ProtNLM"/>
    </source>
</evidence>
<comment type="similarity">
    <text evidence="2">Belongs to the L6 tetraspanin family.</text>
</comment>
<dbReference type="PANTHER" id="PTHR14198:SF4">
    <property type="entry name" value="TRANSMEMBRANE 4 L6 FAMILY MEMBER 5"/>
    <property type="match status" value="1"/>
</dbReference>
<name>V8N3C1_OPHHA</name>
<evidence type="ECO:0000313" key="8">
    <source>
        <dbReference type="Proteomes" id="UP000018936"/>
    </source>
</evidence>
<protein>
    <recommendedName>
        <fullName evidence="9">Transmembrane protein</fullName>
    </recommendedName>
</protein>
<dbReference type="OrthoDB" id="9449742at2759"/>
<reference evidence="7 8" key="1">
    <citation type="journal article" date="2013" name="Proc. Natl. Acad. Sci. U.S.A.">
        <title>The king cobra genome reveals dynamic gene evolution and adaptation in the snake venom system.</title>
        <authorList>
            <person name="Vonk F.J."/>
            <person name="Casewell N.R."/>
            <person name="Henkel C.V."/>
            <person name="Heimberg A.M."/>
            <person name="Jansen H.J."/>
            <person name="McCleary R.J."/>
            <person name="Kerkkamp H.M."/>
            <person name="Vos R.A."/>
            <person name="Guerreiro I."/>
            <person name="Calvete J.J."/>
            <person name="Wuster W."/>
            <person name="Woods A.E."/>
            <person name="Logan J.M."/>
            <person name="Harrison R.A."/>
            <person name="Castoe T.A."/>
            <person name="de Koning A.P."/>
            <person name="Pollock D.D."/>
            <person name="Yandell M."/>
            <person name="Calderon D."/>
            <person name="Renjifo C."/>
            <person name="Currier R.B."/>
            <person name="Salgado D."/>
            <person name="Pla D."/>
            <person name="Sanz L."/>
            <person name="Hyder A.S."/>
            <person name="Ribeiro J.M."/>
            <person name="Arntzen J.W."/>
            <person name="van den Thillart G.E."/>
            <person name="Boetzer M."/>
            <person name="Pirovano W."/>
            <person name="Dirks R.P."/>
            <person name="Spaink H.P."/>
            <person name="Duboule D."/>
            <person name="McGlinn E."/>
            <person name="Kini R.M."/>
            <person name="Richardson M.K."/>
        </authorList>
    </citation>
    <scope>NUCLEOTIDE SEQUENCE</scope>
    <source>
        <tissue evidence="7">Blood</tissue>
    </source>
</reference>
<evidence type="ECO:0000256" key="6">
    <source>
        <dbReference type="SAM" id="Phobius"/>
    </source>
</evidence>
<accession>V8N3C1</accession>
<keyword evidence="4 6" id="KW-1133">Transmembrane helix</keyword>
<feature type="non-terminal residue" evidence="7">
    <location>
        <position position="223"/>
    </location>
</feature>
<keyword evidence="3 6" id="KW-0812">Transmembrane</keyword>
<feature type="transmembrane region" description="Helical" evidence="6">
    <location>
        <begin position="83"/>
        <end position="104"/>
    </location>
</feature>
<evidence type="ECO:0000256" key="4">
    <source>
        <dbReference type="ARBA" id="ARBA00022989"/>
    </source>
</evidence>
<organism evidence="7 8">
    <name type="scientific">Ophiophagus hannah</name>
    <name type="common">King cobra</name>
    <name type="synonym">Naja hannah</name>
    <dbReference type="NCBI Taxonomy" id="8665"/>
    <lineage>
        <taxon>Eukaryota</taxon>
        <taxon>Metazoa</taxon>
        <taxon>Chordata</taxon>
        <taxon>Craniata</taxon>
        <taxon>Vertebrata</taxon>
        <taxon>Euteleostomi</taxon>
        <taxon>Lepidosauria</taxon>
        <taxon>Squamata</taxon>
        <taxon>Bifurcata</taxon>
        <taxon>Unidentata</taxon>
        <taxon>Episquamata</taxon>
        <taxon>Toxicofera</taxon>
        <taxon>Serpentes</taxon>
        <taxon>Colubroidea</taxon>
        <taxon>Elapidae</taxon>
        <taxon>Elapinae</taxon>
        <taxon>Ophiophagus</taxon>
    </lineage>
</organism>
<dbReference type="AlphaFoldDB" id="V8N3C1"/>